<accession>A0A3M7SU98</accession>
<dbReference type="EMBL" id="REGN01000760">
    <property type="protein sequence ID" value="RNA39326.1"/>
    <property type="molecule type" value="Genomic_DNA"/>
</dbReference>
<evidence type="ECO:0000313" key="1">
    <source>
        <dbReference type="EMBL" id="RNA39326.1"/>
    </source>
</evidence>
<comment type="caution">
    <text evidence="1">The sequence shown here is derived from an EMBL/GenBank/DDBJ whole genome shotgun (WGS) entry which is preliminary data.</text>
</comment>
<proteinExistence type="predicted"/>
<keyword evidence="2" id="KW-1185">Reference proteome</keyword>
<dbReference type="AlphaFoldDB" id="A0A3M7SU98"/>
<reference evidence="1 2" key="1">
    <citation type="journal article" date="2018" name="Sci. Rep.">
        <title>Genomic signatures of local adaptation to the degree of environmental predictability in rotifers.</title>
        <authorList>
            <person name="Franch-Gras L."/>
            <person name="Hahn C."/>
            <person name="Garcia-Roger E.M."/>
            <person name="Carmona M.J."/>
            <person name="Serra M."/>
            <person name="Gomez A."/>
        </authorList>
    </citation>
    <scope>NUCLEOTIDE SEQUENCE [LARGE SCALE GENOMIC DNA]</scope>
    <source>
        <strain evidence="1">HYR1</strain>
    </source>
</reference>
<protein>
    <submittedName>
        <fullName evidence="1">Uncharacterized protein</fullName>
    </submittedName>
</protein>
<evidence type="ECO:0000313" key="2">
    <source>
        <dbReference type="Proteomes" id="UP000276133"/>
    </source>
</evidence>
<sequence>MQKLVLDLTLTNVLINKYFLISKFHKSPRSNPLDKHIYNLVRCSRHFGNYSSKVYRSSRLGEQWFINYWNNSCSQIKNLNLGGVVLRIRHSIQYTI</sequence>
<organism evidence="1 2">
    <name type="scientific">Brachionus plicatilis</name>
    <name type="common">Marine rotifer</name>
    <name type="synonym">Brachionus muelleri</name>
    <dbReference type="NCBI Taxonomy" id="10195"/>
    <lineage>
        <taxon>Eukaryota</taxon>
        <taxon>Metazoa</taxon>
        <taxon>Spiralia</taxon>
        <taxon>Gnathifera</taxon>
        <taxon>Rotifera</taxon>
        <taxon>Eurotatoria</taxon>
        <taxon>Monogononta</taxon>
        <taxon>Pseudotrocha</taxon>
        <taxon>Ploima</taxon>
        <taxon>Brachionidae</taxon>
        <taxon>Brachionus</taxon>
    </lineage>
</organism>
<gene>
    <name evidence="1" type="ORF">BpHYR1_031891</name>
</gene>
<dbReference type="Proteomes" id="UP000276133">
    <property type="component" value="Unassembled WGS sequence"/>
</dbReference>
<name>A0A3M7SU98_BRAPC</name>